<evidence type="ECO:0000313" key="2">
    <source>
        <dbReference type="Proteomes" id="UP000684084"/>
    </source>
</evidence>
<dbReference type="Proteomes" id="UP000684084">
    <property type="component" value="Unassembled WGS sequence"/>
</dbReference>
<proteinExistence type="predicted"/>
<reference evidence="1" key="1">
    <citation type="submission" date="2020-05" db="EMBL/GenBank/DDBJ databases">
        <authorList>
            <person name="Rincon C."/>
            <person name="Sanders R I."/>
            <person name="Robbins C."/>
            <person name="Chaturvedi A."/>
        </authorList>
    </citation>
    <scope>NUCLEOTIDE SEQUENCE</scope>
    <source>
        <strain evidence="1">CHB12</strain>
    </source>
</reference>
<accession>A0A916E8H7</accession>
<protein>
    <recommendedName>
        <fullName evidence="3">C2H2-type domain-containing protein</fullName>
    </recommendedName>
</protein>
<dbReference type="AlphaFoldDB" id="A0A916E8H7"/>
<dbReference type="OrthoDB" id="2370756at2759"/>
<dbReference type="EMBL" id="CAGKOT010000024">
    <property type="protein sequence ID" value="CAB5368085.1"/>
    <property type="molecule type" value="Genomic_DNA"/>
</dbReference>
<evidence type="ECO:0008006" key="3">
    <source>
        <dbReference type="Google" id="ProtNLM"/>
    </source>
</evidence>
<sequence length="229" mass="26853">MTILKIKYSRVKTHFSYKKPISHISPKYLASRLTSIMAYILPPTPISPISFTEDILQCPICKKTFKSKRGLSQHKAIIRRYNSSRVGFYKLPKNFINEFKKTLVFLIHRQLPCHFTKIGLKAVTVACTENASSKLAQVFGDTNWGTKFYHGNEVTSVVTNLDDIDTEEENPLDRKRKFKIYSQRNPRYKRGQVIIEWKPRQEKDVKSNKYEGGFLHIHFWVTKKRIMDH</sequence>
<dbReference type="VEuPathDB" id="FungiDB:RhiirFUN_005674"/>
<gene>
    <name evidence="1" type="ORF">CHRIB12_LOCUS11585</name>
</gene>
<name>A0A916E8H7_9GLOM</name>
<evidence type="ECO:0000313" key="1">
    <source>
        <dbReference type="EMBL" id="CAB5368085.1"/>
    </source>
</evidence>
<comment type="caution">
    <text evidence="1">The sequence shown here is derived from an EMBL/GenBank/DDBJ whole genome shotgun (WGS) entry which is preliminary data.</text>
</comment>
<organism evidence="1 2">
    <name type="scientific">Rhizophagus irregularis</name>
    <dbReference type="NCBI Taxonomy" id="588596"/>
    <lineage>
        <taxon>Eukaryota</taxon>
        <taxon>Fungi</taxon>
        <taxon>Fungi incertae sedis</taxon>
        <taxon>Mucoromycota</taxon>
        <taxon>Glomeromycotina</taxon>
        <taxon>Glomeromycetes</taxon>
        <taxon>Glomerales</taxon>
        <taxon>Glomeraceae</taxon>
        <taxon>Rhizophagus</taxon>
    </lineage>
</organism>